<organism evidence="2 3">
    <name type="scientific">Cichlidogyrus casuarinus</name>
    <dbReference type="NCBI Taxonomy" id="1844966"/>
    <lineage>
        <taxon>Eukaryota</taxon>
        <taxon>Metazoa</taxon>
        <taxon>Spiralia</taxon>
        <taxon>Lophotrochozoa</taxon>
        <taxon>Platyhelminthes</taxon>
        <taxon>Monogenea</taxon>
        <taxon>Monopisthocotylea</taxon>
        <taxon>Dactylogyridea</taxon>
        <taxon>Ancyrocephalidae</taxon>
        <taxon>Cichlidogyrus</taxon>
    </lineage>
</organism>
<feature type="compositionally biased region" description="Basic and acidic residues" evidence="1">
    <location>
        <begin position="29"/>
        <end position="52"/>
    </location>
</feature>
<evidence type="ECO:0000313" key="2">
    <source>
        <dbReference type="EMBL" id="KAL3320052.1"/>
    </source>
</evidence>
<dbReference type="EMBL" id="JBJKFK010000080">
    <property type="protein sequence ID" value="KAL3320052.1"/>
    <property type="molecule type" value="Genomic_DNA"/>
</dbReference>
<feature type="compositionally biased region" description="Basic and acidic residues" evidence="1">
    <location>
        <begin position="324"/>
        <end position="336"/>
    </location>
</feature>
<accession>A0ABD2QL18</accession>
<evidence type="ECO:0000313" key="3">
    <source>
        <dbReference type="Proteomes" id="UP001626550"/>
    </source>
</evidence>
<protein>
    <recommendedName>
        <fullName evidence="4">Ensconsin</fullName>
    </recommendedName>
</protein>
<feature type="compositionally biased region" description="Polar residues" evidence="1">
    <location>
        <begin position="356"/>
        <end position="366"/>
    </location>
</feature>
<dbReference type="AlphaFoldDB" id="A0ABD2QL18"/>
<feature type="region of interest" description="Disordered" evidence="1">
    <location>
        <begin position="1"/>
        <end position="85"/>
    </location>
</feature>
<feature type="region of interest" description="Disordered" evidence="1">
    <location>
        <begin position="181"/>
        <end position="366"/>
    </location>
</feature>
<feature type="compositionally biased region" description="Polar residues" evidence="1">
    <location>
        <begin position="185"/>
        <end position="199"/>
    </location>
</feature>
<sequence>MSERDQSESVTSNQARPQNGTASSSSSGRDYEERRKQAKAREAIEFEKRREQLLASQQKAEEVRKRRNLERRQKIEENKRREAERRQLVESRRLEIDKAKLAALKRRRELEERLSRLMNSRHRGCFASSHDPELQCLLKICDERSDARSAECKPRKHARSRSVSCHFMLATKASMLRSVTPFSKGEQQSARVKSISSVETEPKLQAEQVRMRTKPVPAKRTMVVAKPQQPSDRGSASLGSADSLTGGKDSGLALSISEHRPTSSVDEEECKTTSELSQMSKPALEVEPEKPTTDCVSQSEVQKASPAAVAEEIDLLNNNVEQKPQQEEKKEKQEEVEQKEEEEESAKSEAVALAAVSNSAGEGSTLTGDAAALYKARFEEQRRIAREKLEQEQR</sequence>
<feature type="compositionally biased region" description="Basic and acidic residues" evidence="1">
    <location>
        <begin position="59"/>
        <end position="85"/>
    </location>
</feature>
<evidence type="ECO:0000256" key="1">
    <source>
        <dbReference type="SAM" id="MobiDB-lite"/>
    </source>
</evidence>
<comment type="caution">
    <text evidence="2">The sequence shown here is derived from an EMBL/GenBank/DDBJ whole genome shotgun (WGS) entry which is preliminary data.</text>
</comment>
<feature type="compositionally biased region" description="Polar residues" evidence="1">
    <location>
        <begin position="228"/>
        <end position="243"/>
    </location>
</feature>
<feature type="compositionally biased region" description="Polar residues" evidence="1">
    <location>
        <begin position="8"/>
        <end position="28"/>
    </location>
</feature>
<name>A0ABD2QL18_9PLAT</name>
<evidence type="ECO:0008006" key="4">
    <source>
        <dbReference type="Google" id="ProtNLM"/>
    </source>
</evidence>
<proteinExistence type="predicted"/>
<dbReference type="Proteomes" id="UP001626550">
    <property type="component" value="Unassembled WGS sequence"/>
</dbReference>
<reference evidence="2 3" key="1">
    <citation type="submission" date="2024-11" db="EMBL/GenBank/DDBJ databases">
        <title>Adaptive evolution of stress response genes in parasites aligns with host niche diversity.</title>
        <authorList>
            <person name="Hahn C."/>
            <person name="Resl P."/>
        </authorList>
    </citation>
    <scope>NUCLEOTIDE SEQUENCE [LARGE SCALE GENOMIC DNA]</scope>
    <source>
        <strain evidence="2">EGGRZ-B1_66</strain>
        <tissue evidence="2">Body</tissue>
    </source>
</reference>
<keyword evidence="3" id="KW-1185">Reference proteome</keyword>
<gene>
    <name evidence="2" type="ORF">Ciccas_001270</name>
</gene>